<dbReference type="FunFam" id="3.40.50.2000:FF:000050">
    <property type="entry name" value="UDP-glucuronosyltransferase"/>
    <property type="match status" value="1"/>
</dbReference>
<evidence type="ECO:0000256" key="1">
    <source>
        <dbReference type="ARBA" id="ARBA00009995"/>
    </source>
</evidence>
<keyword evidence="2 4" id="KW-0328">Glycosyltransferase</keyword>
<dbReference type="EMBL" id="JH668683">
    <property type="protein sequence ID" value="KAG6460585.1"/>
    <property type="molecule type" value="Genomic_DNA"/>
</dbReference>
<feature type="signal peptide" evidence="5">
    <location>
        <begin position="1"/>
        <end position="19"/>
    </location>
</feature>
<comment type="subcellular location">
    <subcellularLocation>
        <location evidence="5">Membrane</location>
        <topology evidence="5">Single-pass membrane protein</topology>
    </subcellularLocation>
</comment>
<evidence type="ECO:0000256" key="3">
    <source>
        <dbReference type="ARBA" id="ARBA00022679"/>
    </source>
</evidence>
<keyword evidence="7" id="KW-1185">Reference proteome</keyword>
<evidence type="ECO:0000256" key="2">
    <source>
        <dbReference type="ARBA" id="ARBA00022676"/>
    </source>
</evidence>
<dbReference type="SUPFAM" id="SSF53756">
    <property type="entry name" value="UDP-Glycosyltransferase/glycogen phosphorylase"/>
    <property type="match status" value="1"/>
</dbReference>
<dbReference type="InterPro" id="IPR050271">
    <property type="entry name" value="UDP-glycosyltransferase"/>
</dbReference>
<protein>
    <recommendedName>
        <fullName evidence="5">UDP-glucuronosyltransferase</fullName>
        <ecNumber evidence="5">2.4.1.17</ecNumber>
    </recommendedName>
</protein>
<dbReference type="PANTHER" id="PTHR48043:SF159">
    <property type="entry name" value="EG:EG0003.4 PROTEIN-RELATED"/>
    <property type="match status" value="1"/>
</dbReference>
<reference evidence="6" key="2">
    <citation type="submission" date="2020-12" db="EMBL/GenBank/DDBJ databases">
        <authorList>
            <person name="Kanost M."/>
        </authorList>
    </citation>
    <scope>NUCLEOTIDE SEQUENCE</scope>
</reference>
<dbReference type="Gene3D" id="3.40.50.2000">
    <property type="entry name" value="Glycogen Phosphorylase B"/>
    <property type="match status" value="2"/>
</dbReference>
<evidence type="ECO:0000256" key="4">
    <source>
        <dbReference type="RuleBase" id="RU003718"/>
    </source>
</evidence>
<name>A0A921ZMW6_MANSE</name>
<keyword evidence="5" id="KW-0472">Membrane</keyword>
<dbReference type="EC" id="2.4.1.17" evidence="5"/>
<evidence type="ECO:0000313" key="6">
    <source>
        <dbReference type="EMBL" id="KAG6460585.1"/>
    </source>
</evidence>
<accession>A0A921ZMW6</accession>
<dbReference type="PROSITE" id="PS00375">
    <property type="entry name" value="UDPGT"/>
    <property type="match status" value="1"/>
</dbReference>
<keyword evidence="3 4" id="KW-0808">Transferase</keyword>
<organism evidence="6 7">
    <name type="scientific">Manduca sexta</name>
    <name type="common">Tobacco hawkmoth</name>
    <name type="synonym">Tobacco hornworm</name>
    <dbReference type="NCBI Taxonomy" id="7130"/>
    <lineage>
        <taxon>Eukaryota</taxon>
        <taxon>Metazoa</taxon>
        <taxon>Ecdysozoa</taxon>
        <taxon>Arthropoda</taxon>
        <taxon>Hexapoda</taxon>
        <taxon>Insecta</taxon>
        <taxon>Pterygota</taxon>
        <taxon>Neoptera</taxon>
        <taxon>Endopterygota</taxon>
        <taxon>Lepidoptera</taxon>
        <taxon>Glossata</taxon>
        <taxon>Ditrysia</taxon>
        <taxon>Bombycoidea</taxon>
        <taxon>Sphingidae</taxon>
        <taxon>Sphinginae</taxon>
        <taxon>Sphingini</taxon>
        <taxon>Manduca</taxon>
    </lineage>
</organism>
<comment type="catalytic activity">
    <reaction evidence="5">
        <text>glucuronate acceptor + UDP-alpha-D-glucuronate = acceptor beta-D-glucuronoside + UDP + H(+)</text>
        <dbReference type="Rhea" id="RHEA:21032"/>
        <dbReference type="ChEBI" id="CHEBI:15378"/>
        <dbReference type="ChEBI" id="CHEBI:58052"/>
        <dbReference type="ChEBI" id="CHEBI:58223"/>
        <dbReference type="ChEBI" id="CHEBI:132367"/>
        <dbReference type="ChEBI" id="CHEBI:132368"/>
        <dbReference type="EC" id="2.4.1.17"/>
    </reaction>
</comment>
<dbReference type="Pfam" id="PF00201">
    <property type="entry name" value="UDPGT"/>
    <property type="match status" value="1"/>
</dbReference>
<sequence>MIYFRIIVLCSIFIHFNDCSRILAIFPMPAISHQSAFRPITQELARRGHEVTVITPNPAFSKDETPKNFREIDVHDITYEAWRKLISNLPEGNNDGLYLQLKMILHFIIKYVEMQILSPDVQDLINNNNVTFDLILSEHCTRPALVFSHIYNVPVIEISSFGSMHGKIFASLGAPSHPILYPTCMHQRLFNLTMWEKINAFYNYYVLSNLIDEYEAEEDAMIKKIVGEDTPSVSELKNNVAMVFLNVHPIWEDNRPVPPNVIYMGGVHQKPEKELPQDYKSYLDASKHGVIYFSLGTSVHPSQLPRDKIQVMLNVFSKLPYDVLWKYDKEDLPGKPSNVRIEKWIPQADLLRHPKIKLFITQGGLQSTDEAITAGVPMVTIPMLGDQWFNAERQVYHKIAIQLNLHTMTEDIFKNAINTIIEDESYRRNIDKLRQVMHDEPQSPVERAVWWTEHVLRHGGAEHLRSPAANMSWTQYYEIQLLLLLLAGLVTALSIVVFIVYTLLRLISSNFVNIKIKNIGKED</sequence>
<dbReference type="GO" id="GO:0015020">
    <property type="term" value="F:glucuronosyltransferase activity"/>
    <property type="evidence" value="ECO:0007669"/>
    <property type="project" value="UniProtKB-EC"/>
</dbReference>
<keyword evidence="5" id="KW-1133">Transmembrane helix</keyword>
<dbReference type="CDD" id="cd03784">
    <property type="entry name" value="GT1_Gtf-like"/>
    <property type="match status" value="1"/>
</dbReference>
<dbReference type="InterPro" id="IPR002213">
    <property type="entry name" value="UDP_glucos_trans"/>
</dbReference>
<dbReference type="AlphaFoldDB" id="A0A921ZMW6"/>
<comment type="similarity">
    <text evidence="1 4">Belongs to the UDP-glycosyltransferase family.</text>
</comment>
<dbReference type="Proteomes" id="UP000791440">
    <property type="component" value="Unassembled WGS sequence"/>
</dbReference>
<proteinExistence type="inferred from homology"/>
<comment type="caution">
    <text evidence="6">The sequence shown here is derived from an EMBL/GenBank/DDBJ whole genome shotgun (WGS) entry which is preliminary data.</text>
</comment>
<feature type="transmembrane region" description="Helical" evidence="5">
    <location>
        <begin position="481"/>
        <end position="504"/>
    </location>
</feature>
<dbReference type="InterPro" id="IPR035595">
    <property type="entry name" value="UDP_glycos_trans_CS"/>
</dbReference>
<keyword evidence="5" id="KW-0732">Signal</keyword>
<gene>
    <name evidence="6" type="ORF">O3G_MSEX012081</name>
</gene>
<reference evidence="6" key="1">
    <citation type="journal article" date="2016" name="Insect Biochem. Mol. Biol.">
        <title>Multifaceted biological insights from a draft genome sequence of the tobacco hornworm moth, Manduca sexta.</title>
        <authorList>
            <person name="Kanost M.R."/>
            <person name="Arrese E.L."/>
            <person name="Cao X."/>
            <person name="Chen Y.R."/>
            <person name="Chellapilla S."/>
            <person name="Goldsmith M.R."/>
            <person name="Grosse-Wilde E."/>
            <person name="Heckel D.G."/>
            <person name="Herndon N."/>
            <person name="Jiang H."/>
            <person name="Papanicolaou A."/>
            <person name="Qu J."/>
            <person name="Soulages J.L."/>
            <person name="Vogel H."/>
            <person name="Walters J."/>
            <person name="Waterhouse R.M."/>
            <person name="Ahn S.J."/>
            <person name="Almeida F.C."/>
            <person name="An C."/>
            <person name="Aqrawi P."/>
            <person name="Bretschneider A."/>
            <person name="Bryant W.B."/>
            <person name="Bucks S."/>
            <person name="Chao H."/>
            <person name="Chevignon G."/>
            <person name="Christen J.M."/>
            <person name="Clarke D.F."/>
            <person name="Dittmer N.T."/>
            <person name="Ferguson L.C.F."/>
            <person name="Garavelou S."/>
            <person name="Gordon K.H.J."/>
            <person name="Gunaratna R.T."/>
            <person name="Han Y."/>
            <person name="Hauser F."/>
            <person name="He Y."/>
            <person name="Heidel-Fischer H."/>
            <person name="Hirsh A."/>
            <person name="Hu Y."/>
            <person name="Jiang H."/>
            <person name="Kalra D."/>
            <person name="Klinner C."/>
            <person name="Konig C."/>
            <person name="Kovar C."/>
            <person name="Kroll A.R."/>
            <person name="Kuwar S.S."/>
            <person name="Lee S.L."/>
            <person name="Lehman R."/>
            <person name="Li K."/>
            <person name="Li Z."/>
            <person name="Liang H."/>
            <person name="Lovelace S."/>
            <person name="Lu Z."/>
            <person name="Mansfield J.H."/>
            <person name="McCulloch K.J."/>
            <person name="Mathew T."/>
            <person name="Morton B."/>
            <person name="Muzny D.M."/>
            <person name="Neunemann D."/>
            <person name="Ongeri F."/>
            <person name="Pauchet Y."/>
            <person name="Pu L.L."/>
            <person name="Pyrousis I."/>
            <person name="Rao X.J."/>
            <person name="Redding A."/>
            <person name="Roesel C."/>
            <person name="Sanchez-Gracia A."/>
            <person name="Schaack S."/>
            <person name="Shukla A."/>
            <person name="Tetreau G."/>
            <person name="Wang Y."/>
            <person name="Xiong G.H."/>
            <person name="Traut W."/>
            <person name="Walsh T.K."/>
            <person name="Worley K.C."/>
            <person name="Wu D."/>
            <person name="Wu W."/>
            <person name="Wu Y.Q."/>
            <person name="Zhang X."/>
            <person name="Zou Z."/>
            <person name="Zucker H."/>
            <person name="Briscoe A.D."/>
            <person name="Burmester T."/>
            <person name="Clem R.J."/>
            <person name="Feyereisen R."/>
            <person name="Grimmelikhuijzen C.J.P."/>
            <person name="Hamodrakas S.J."/>
            <person name="Hansson B.S."/>
            <person name="Huguet E."/>
            <person name="Jermiin L.S."/>
            <person name="Lan Q."/>
            <person name="Lehman H.K."/>
            <person name="Lorenzen M."/>
            <person name="Merzendorfer H."/>
            <person name="Michalopoulos I."/>
            <person name="Morton D.B."/>
            <person name="Muthukrishnan S."/>
            <person name="Oakeshott J.G."/>
            <person name="Palmer W."/>
            <person name="Park Y."/>
            <person name="Passarelli A.L."/>
            <person name="Rozas J."/>
            <person name="Schwartz L.M."/>
            <person name="Smith W."/>
            <person name="Southgate A."/>
            <person name="Vilcinskas A."/>
            <person name="Vogt R."/>
            <person name="Wang P."/>
            <person name="Werren J."/>
            <person name="Yu X.Q."/>
            <person name="Zhou J.J."/>
            <person name="Brown S.J."/>
            <person name="Scherer S.E."/>
            <person name="Richards S."/>
            <person name="Blissard G.W."/>
        </authorList>
    </citation>
    <scope>NUCLEOTIDE SEQUENCE</scope>
</reference>
<dbReference type="OrthoDB" id="5835829at2759"/>
<evidence type="ECO:0000256" key="5">
    <source>
        <dbReference type="RuleBase" id="RU362059"/>
    </source>
</evidence>
<dbReference type="GO" id="GO:0016020">
    <property type="term" value="C:membrane"/>
    <property type="evidence" value="ECO:0007669"/>
    <property type="project" value="UniProtKB-SubCell"/>
</dbReference>
<feature type="chain" id="PRO_5038164422" description="UDP-glucuronosyltransferase" evidence="5">
    <location>
        <begin position="20"/>
        <end position="523"/>
    </location>
</feature>
<dbReference type="PANTHER" id="PTHR48043">
    <property type="entry name" value="EG:EG0003.4 PROTEIN-RELATED"/>
    <property type="match status" value="1"/>
</dbReference>
<evidence type="ECO:0000313" key="7">
    <source>
        <dbReference type="Proteomes" id="UP000791440"/>
    </source>
</evidence>
<keyword evidence="5" id="KW-0812">Transmembrane</keyword>